<evidence type="ECO:0000313" key="2">
    <source>
        <dbReference type="EMBL" id="GAA5006612.1"/>
    </source>
</evidence>
<keyword evidence="3" id="KW-1185">Reference proteome</keyword>
<sequence length="75" mass="7830">MTQAARAPAAEPRMDTAPRPFGALHVPGDTGHPAVRVQFVLLAVGSGFGRPDGSQSHISRAARTRTAAAVRKTRA</sequence>
<proteinExistence type="predicted"/>
<evidence type="ECO:0000313" key="3">
    <source>
        <dbReference type="Proteomes" id="UP001500610"/>
    </source>
</evidence>
<comment type="caution">
    <text evidence="2">The sequence shown here is derived from an EMBL/GenBank/DDBJ whole genome shotgun (WGS) entry which is preliminary data.</text>
</comment>
<reference evidence="3" key="1">
    <citation type="journal article" date="2019" name="Int. J. Syst. Evol. Microbiol.">
        <title>The Global Catalogue of Microorganisms (GCM) 10K type strain sequencing project: providing services to taxonomists for standard genome sequencing and annotation.</title>
        <authorList>
            <consortium name="The Broad Institute Genomics Platform"/>
            <consortium name="The Broad Institute Genome Sequencing Center for Infectious Disease"/>
            <person name="Wu L."/>
            <person name="Ma J."/>
        </authorList>
    </citation>
    <scope>NUCLEOTIDE SEQUENCE [LARGE SCALE GENOMIC DNA]</scope>
    <source>
        <strain evidence="3">JCM 17657</strain>
    </source>
</reference>
<name>A0ABP9IQW2_9ACTN</name>
<accession>A0ABP9IQW2</accession>
<organism evidence="2 3">
    <name type="scientific">Streptomyces hyderabadensis</name>
    <dbReference type="NCBI Taxonomy" id="598549"/>
    <lineage>
        <taxon>Bacteria</taxon>
        <taxon>Bacillati</taxon>
        <taxon>Actinomycetota</taxon>
        <taxon>Actinomycetes</taxon>
        <taxon>Kitasatosporales</taxon>
        <taxon>Streptomycetaceae</taxon>
        <taxon>Streptomyces</taxon>
    </lineage>
</organism>
<evidence type="ECO:0000256" key="1">
    <source>
        <dbReference type="SAM" id="MobiDB-lite"/>
    </source>
</evidence>
<feature type="region of interest" description="Disordered" evidence="1">
    <location>
        <begin position="1"/>
        <end position="27"/>
    </location>
</feature>
<feature type="compositionally biased region" description="Low complexity" evidence="1">
    <location>
        <begin position="64"/>
        <end position="75"/>
    </location>
</feature>
<dbReference type="EMBL" id="BAABIV010000029">
    <property type="protein sequence ID" value="GAA5006612.1"/>
    <property type="molecule type" value="Genomic_DNA"/>
</dbReference>
<protein>
    <submittedName>
        <fullName evidence="2">Uncharacterized protein</fullName>
    </submittedName>
</protein>
<feature type="region of interest" description="Disordered" evidence="1">
    <location>
        <begin position="50"/>
        <end position="75"/>
    </location>
</feature>
<dbReference type="Proteomes" id="UP001500610">
    <property type="component" value="Unassembled WGS sequence"/>
</dbReference>
<gene>
    <name evidence="2" type="ORF">GCM10023257_60780</name>
</gene>